<keyword evidence="4 5" id="KW-0804">Transcription</keyword>
<dbReference type="InterPro" id="IPR006645">
    <property type="entry name" value="NGN-like_dom"/>
</dbReference>
<dbReference type="InterPro" id="IPR001062">
    <property type="entry name" value="Transcrpt_antiterm_NusG"/>
</dbReference>
<dbReference type="PANTHER" id="PTHR30265">
    <property type="entry name" value="RHO-INTERACTING TRANSCRIPTION TERMINATION FACTOR NUSG"/>
    <property type="match status" value="1"/>
</dbReference>
<feature type="domain" description="KOW" evidence="9">
    <location>
        <begin position="164"/>
        <end position="191"/>
    </location>
</feature>
<protein>
    <recommendedName>
        <fullName evidence="5 6">Transcription termination/antitermination protein NusG</fullName>
    </recommendedName>
</protein>
<evidence type="ECO:0000259" key="9">
    <source>
        <dbReference type="SMART" id="SM00739"/>
    </source>
</evidence>
<dbReference type="PROSITE" id="PS01014">
    <property type="entry name" value="NUSG"/>
    <property type="match status" value="1"/>
</dbReference>
<dbReference type="InterPro" id="IPR014722">
    <property type="entry name" value="Rib_uL2_dom2"/>
</dbReference>
<dbReference type="PRINTS" id="PR00338">
    <property type="entry name" value="NUSGTNSCPFCT"/>
</dbReference>
<dbReference type="GO" id="GO:0031564">
    <property type="term" value="P:transcription antitermination"/>
    <property type="evidence" value="ECO:0007669"/>
    <property type="project" value="UniProtKB-UniRule"/>
</dbReference>
<reference evidence="10 11" key="1">
    <citation type="journal article" date="2015" name="Nature">
        <title>rRNA introns, odd ribosomes, and small enigmatic genomes across a large radiation of phyla.</title>
        <authorList>
            <person name="Brown C.T."/>
            <person name="Hug L.A."/>
            <person name="Thomas B.C."/>
            <person name="Sharon I."/>
            <person name="Castelle C.J."/>
            <person name="Singh A."/>
            <person name="Wilkins M.J."/>
            <person name="Williams K.H."/>
            <person name="Banfield J.F."/>
        </authorList>
    </citation>
    <scope>NUCLEOTIDE SEQUENCE [LARGE SCALE GENOMIC DNA]</scope>
</reference>
<dbReference type="InterPro" id="IPR043425">
    <property type="entry name" value="NusG-like"/>
</dbReference>
<dbReference type="HAMAP" id="MF_00948">
    <property type="entry name" value="NusG"/>
    <property type="match status" value="1"/>
</dbReference>
<dbReference type="GO" id="GO:0006353">
    <property type="term" value="P:DNA-templated transcription termination"/>
    <property type="evidence" value="ECO:0007669"/>
    <property type="project" value="UniProtKB-UniRule"/>
</dbReference>
<dbReference type="PATRIC" id="fig|1618367.3.peg.826"/>
<keyword evidence="2 5" id="KW-0889">Transcription antitermination</keyword>
<dbReference type="PANTHER" id="PTHR30265:SF2">
    <property type="entry name" value="TRANSCRIPTION TERMINATION_ANTITERMINATION PROTEIN NUSG"/>
    <property type="match status" value="1"/>
</dbReference>
<evidence type="ECO:0000259" key="8">
    <source>
        <dbReference type="SMART" id="SM00738"/>
    </source>
</evidence>
<evidence type="ECO:0000256" key="6">
    <source>
        <dbReference type="NCBIfam" id="TIGR00922"/>
    </source>
</evidence>
<dbReference type="GO" id="GO:0006354">
    <property type="term" value="P:DNA-templated transcription elongation"/>
    <property type="evidence" value="ECO:0007669"/>
    <property type="project" value="UniProtKB-UniRule"/>
</dbReference>
<dbReference type="NCBIfam" id="TIGR00922">
    <property type="entry name" value="nusG"/>
    <property type="match status" value="1"/>
</dbReference>
<keyword evidence="3 5" id="KW-0805">Transcription regulation</keyword>
<dbReference type="EMBL" id="LCOT01000050">
    <property type="protein sequence ID" value="KKU82346.1"/>
    <property type="molecule type" value="Genomic_DNA"/>
</dbReference>
<dbReference type="FunFam" id="2.30.30.30:FF:000002">
    <property type="entry name" value="Transcription termination/antitermination factor NusG"/>
    <property type="match status" value="1"/>
</dbReference>
<evidence type="ECO:0000313" key="10">
    <source>
        <dbReference type="EMBL" id="KKU82346.1"/>
    </source>
</evidence>
<evidence type="ECO:0000256" key="3">
    <source>
        <dbReference type="ARBA" id="ARBA00023015"/>
    </source>
</evidence>
<dbReference type="Gene3D" id="2.30.30.30">
    <property type="match status" value="1"/>
</dbReference>
<proteinExistence type="inferred from homology"/>
<evidence type="ECO:0000256" key="1">
    <source>
        <dbReference type="ARBA" id="ARBA00022472"/>
    </source>
</evidence>
<dbReference type="InterPro" id="IPR036735">
    <property type="entry name" value="NGN_dom_sf"/>
</dbReference>
<comment type="caution">
    <text evidence="10">The sequence shown here is derived from an EMBL/GenBank/DDBJ whole genome shotgun (WGS) entry which is preliminary data.</text>
</comment>
<dbReference type="InterPro" id="IPR008991">
    <property type="entry name" value="Translation_prot_SH3-like_sf"/>
</dbReference>
<dbReference type="Proteomes" id="UP000034265">
    <property type="component" value="Unassembled WGS sequence"/>
</dbReference>
<comment type="similarity">
    <text evidence="5 7">Belongs to the NusG family.</text>
</comment>
<dbReference type="AlphaFoldDB" id="A0A0G1TKL5"/>
<dbReference type="InterPro" id="IPR005824">
    <property type="entry name" value="KOW"/>
</dbReference>
<dbReference type="SUPFAM" id="SSF82679">
    <property type="entry name" value="N-utilization substance G protein NusG, N-terminal domain"/>
    <property type="match status" value="1"/>
</dbReference>
<keyword evidence="1 5" id="KW-0806">Transcription termination</keyword>
<dbReference type="Gene3D" id="3.30.70.940">
    <property type="entry name" value="NusG, N-terminal domain"/>
    <property type="match status" value="1"/>
</dbReference>
<dbReference type="CDD" id="cd06091">
    <property type="entry name" value="KOW_NusG"/>
    <property type="match status" value="1"/>
</dbReference>
<dbReference type="SMART" id="SM00739">
    <property type="entry name" value="KOW"/>
    <property type="match status" value="1"/>
</dbReference>
<organism evidence="10 11">
    <name type="scientific">Candidatus Amesbacteria bacterium GW2011_GWC2_47_8</name>
    <dbReference type="NCBI Taxonomy" id="1618367"/>
    <lineage>
        <taxon>Bacteria</taxon>
        <taxon>Candidatus Amesiibacteriota</taxon>
    </lineage>
</organism>
<accession>A0A0G1TKL5</accession>
<dbReference type="SUPFAM" id="SSF50104">
    <property type="entry name" value="Translation proteins SH3-like domain"/>
    <property type="match status" value="1"/>
</dbReference>
<sequence length="218" mass="24176">MADDQQVQAVEEQVAEAKAGDILSEVKADNPYHVIYEENAILEEKAKWYVVHTYSGHELKVAEQLKVRIASMGVVGKIFQVVVPAQDKIQVRKGQKKTIKEKILPGYILIKMIVDDLSWLAVRTTPGVTAFIGSVGKRPTPIPVHEVETIMKFMEVKAPKFKSTFSSGEAVKIVEGPFADFLGTVDHIDEARGKLSVLVSIFGRETPVELDFTQVSKI</sequence>
<name>A0A0G1TKL5_9BACT</name>
<dbReference type="Pfam" id="PF00467">
    <property type="entry name" value="KOW"/>
    <property type="match status" value="1"/>
</dbReference>
<dbReference type="GO" id="GO:0005829">
    <property type="term" value="C:cytosol"/>
    <property type="evidence" value="ECO:0007669"/>
    <property type="project" value="TreeGrafter"/>
</dbReference>
<evidence type="ECO:0000256" key="2">
    <source>
        <dbReference type="ARBA" id="ARBA00022814"/>
    </source>
</evidence>
<evidence type="ECO:0000256" key="5">
    <source>
        <dbReference type="HAMAP-Rule" id="MF_00948"/>
    </source>
</evidence>
<dbReference type="SMART" id="SM00738">
    <property type="entry name" value="NGN"/>
    <property type="match status" value="1"/>
</dbReference>
<dbReference type="InterPro" id="IPR015869">
    <property type="entry name" value="Transcrpt_antiterm_NusG_bac_CS"/>
</dbReference>
<comment type="function">
    <text evidence="5 7">Participates in transcription elongation, termination and antitermination.</text>
</comment>
<evidence type="ECO:0000256" key="4">
    <source>
        <dbReference type="ARBA" id="ARBA00023163"/>
    </source>
</evidence>
<evidence type="ECO:0000313" key="11">
    <source>
        <dbReference type="Proteomes" id="UP000034265"/>
    </source>
</evidence>
<gene>
    <name evidence="5" type="primary">nusG</name>
    <name evidence="10" type="ORF">UY11_C0050G0001</name>
</gene>
<dbReference type="CDD" id="cd09891">
    <property type="entry name" value="NGN_Bact_1"/>
    <property type="match status" value="1"/>
</dbReference>
<evidence type="ECO:0000256" key="7">
    <source>
        <dbReference type="RuleBase" id="RU000538"/>
    </source>
</evidence>
<dbReference type="InterPro" id="IPR047050">
    <property type="entry name" value="NGN"/>
</dbReference>
<dbReference type="GO" id="GO:0032784">
    <property type="term" value="P:regulation of DNA-templated transcription elongation"/>
    <property type="evidence" value="ECO:0007669"/>
    <property type="project" value="InterPro"/>
</dbReference>
<dbReference type="Pfam" id="PF02357">
    <property type="entry name" value="NusG"/>
    <property type="match status" value="1"/>
</dbReference>
<feature type="domain" description="NusG-like N-terminal" evidence="8">
    <location>
        <begin position="45"/>
        <end position="154"/>
    </location>
</feature>